<feature type="repeat" description="PPR" evidence="3">
    <location>
        <begin position="189"/>
        <end position="223"/>
    </location>
</feature>
<evidence type="ECO:0000313" key="4">
    <source>
        <dbReference type="EMBL" id="CAD1847810.1"/>
    </source>
</evidence>
<dbReference type="AlphaFoldDB" id="A0A6V7QX21"/>
<dbReference type="GO" id="GO:0009451">
    <property type="term" value="P:RNA modification"/>
    <property type="evidence" value="ECO:0007669"/>
    <property type="project" value="InterPro"/>
</dbReference>
<dbReference type="PROSITE" id="PS51375">
    <property type="entry name" value="PPR"/>
    <property type="match status" value="4"/>
</dbReference>
<evidence type="ECO:0000256" key="1">
    <source>
        <dbReference type="ARBA" id="ARBA00022737"/>
    </source>
</evidence>
<feature type="repeat" description="PPR" evidence="3">
    <location>
        <begin position="391"/>
        <end position="425"/>
    </location>
</feature>
<dbReference type="Gene3D" id="1.25.40.10">
    <property type="entry name" value="Tetratricopeptide repeat domain"/>
    <property type="match status" value="4"/>
</dbReference>
<dbReference type="InterPro" id="IPR046960">
    <property type="entry name" value="PPR_At4g14850-like_plant"/>
</dbReference>
<dbReference type="FunFam" id="1.25.40.10:FF:000436">
    <property type="entry name" value="Pentatricopeptide repeat-containing protein At5g39350 family"/>
    <property type="match status" value="1"/>
</dbReference>
<feature type="repeat" description="PPR" evidence="3">
    <location>
        <begin position="494"/>
        <end position="528"/>
    </location>
</feature>
<evidence type="ECO:0000256" key="3">
    <source>
        <dbReference type="PROSITE-ProRule" id="PRU00708"/>
    </source>
</evidence>
<keyword evidence="1" id="KW-0677">Repeat</keyword>
<dbReference type="PANTHER" id="PTHR47926:SF347">
    <property type="entry name" value="PENTATRICOPEPTIDE REPEAT-CONTAINING PROTEIN"/>
    <property type="match status" value="1"/>
</dbReference>
<dbReference type="Pfam" id="PF13041">
    <property type="entry name" value="PPR_2"/>
    <property type="match status" value="2"/>
</dbReference>
<keyword evidence="2" id="KW-0809">Transit peptide</keyword>
<evidence type="ECO:0008006" key="5">
    <source>
        <dbReference type="Google" id="ProtNLM"/>
    </source>
</evidence>
<accession>A0A6V7QX21</accession>
<organism evidence="4">
    <name type="scientific">Ananas comosus var. bracteatus</name>
    <name type="common">red pineapple</name>
    <dbReference type="NCBI Taxonomy" id="296719"/>
    <lineage>
        <taxon>Eukaryota</taxon>
        <taxon>Viridiplantae</taxon>
        <taxon>Streptophyta</taxon>
        <taxon>Embryophyta</taxon>
        <taxon>Tracheophyta</taxon>
        <taxon>Spermatophyta</taxon>
        <taxon>Magnoliopsida</taxon>
        <taxon>Liliopsida</taxon>
        <taxon>Poales</taxon>
        <taxon>Bromeliaceae</taxon>
        <taxon>Bromelioideae</taxon>
        <taxon>Ananas</taxon>
    </lineage>
</organism>
<dbReference type="GO" id="GO:0003723">
    <property type="term" value="F:RNA binding"/>
    <property type="evidence" value="ECO:0007669"/>
    <property type="project" value="InterPro"/>
</dbReference>
<dbReference type="InterPro" id="IPR002885">
    <property type="entry name" value="PPR_rpt"/>
</dbReference>
<sequence length="717" mass="80552">MLVSLPSQRSTLFKFKHHRFLLFLSPFSTSSPNLLPLIPTARILQQAHARLILHGHAHNSTISRHLVARYAELGSVDLSLAVLSSARHVSPALHASLLRNFSLHGCSEETIIRVYSLMLHETQFLDESVYPFVFRACPNLRVGQQVHTHVAKLGFESSTLVGNALMETYLKNGALCYAQRVFDEMPEKNSSSRNMMISWVCECGNPIEGFRLFERMILEGFALDSDTVVNLLRACVLLNSLEAGKLVHKLVIAYDLFDELSVSTALLTMYCKLGRLETARILFDKIGNKDTAVWNIMISGYSRNGYPEHALELLIQLGRLGMGTDLFTALGSLVSITELKSLSHGKQMHGHVIRNEIGNQVSVYNALIDMYSTCGCIDSARNIFDSLVNKTTVSYSSMIKGYVNNDLFSDALLLFNEMRMDQVKPDSVTLISILPACVSLSLLNQVNNIHGYSIKLGLVSEASVGTALLVSYAKCGCIDLAQKIFNQENIIHWDLVSWNSVIGAYSNHGDWYRCFEMYEIMKGSNVYPDRVTFLELLKACVNCGLVKQGLDYFNQMVYIYGLKPEQEHYACMVDLLGRFRLFKEALELIERMLFKADSRIWGSLLNACKLYSDTQLAEKAAMKLIELEPNNAGNYVMLSNIYAAAGKWDGVSAMRSFLKDSSLKKTPGCSWVEISGRVHEFRVLDRSHDNSQGIYNMLSILEQEIRDDTKECSVLWC</sequence>
<name>A0A6V7QX21_ANACO</name>
<dbReference type="InterPro" id="IPR011990">
    <property type="entry name" value="TPR-like_helical_dom_sf"/>
</dbReference>
<evidence type="ECO:0000256" key="2">
    <source>
        <dbReference type="ARBA" id="ARBA00022946"/>
    </source>
</evidence>
<dbReference type="EMBL" id="CAJEUB010000060">
    <property type="protein sequence ID" value="CAD1847810.1"/>
    <property type="molecule type" value="Genomic_DNA"/>
</dbReference>
<dbReference type="Pfam" id="PF01535">
    <property type="entry name" value="PPR"/>
    <property type="match status" value="5"/>
</dbReference>
<dbReference type="SUPFAM" id="SSF48452">
    <property type="entry name" value="TPR-like"/>
    <property type="match status" value="1"/>
</dbReference>
<protein>
    <recommendedName>
        <fullName evidence="5">Pentatricopeptide repeat-containing protein</fullName>
    </recommendedName>
</protein>
<dbReference type="Pfam" id="PF20431">
    <property type="entry name" value="E_motif"/>
    <property type="match status" value="1"/>
</dbReference>
<feature type="repeat" description="PPR" evidence="3">
    <location>
        <begin position="290"/>
        <end position="324"/>
    </location>
</feature>
<gene>
    <name evidence="4" type="ORF">CB5_LOCUS31021</name>
</gene>
<dbReference type="PANTHER" id="PTHR47926">
    <property type="entry name" value="PENTATRICOPEPTIDE REPEAT-CONTAINING PROTEIN"/>
    <property type="match status" value="1"/>
</dbReference>
<dbReference type="FunFam" id="1.25.40.10:FF:000090">
    <property type="entry name" value="Pentatricopeptide repeat-containing protein, chloroplastic"/>
    <property type="match status" value="1"/>
</dbReference>
<proteinExistence type="predicted"/>
<reference evidence="4" key="1">
    <citation type="submission" date="2020-07" db="EMBL/GenBank/DDBJ databases">
        <authorList>
            <person name="Lin J."/>
        </authorList>
    </citation>
    <scope>NUCLEOTIDE SEQUENCE</scope>
</reference>
<dbReference type="InterPro" id="IPR046848">
    <property type="entry name" value="E_motif"/>
</dbReference>
<dbReference type="NCBIfam" id="TIGR00756">
    <property type="entry name" value="PPR"/>
    <property type="match status" value="4"/>
</dbReference>